<dbReference type="STRING" id="467210.HMPREF1866_02102"/>
<evidence type="ECO:0008006" key="4">
    <source>
        <dbReference type="Google" id="ProtNLM"/>
    </source>
</evidence>
<dbReference type="AlphaFoldDB" id="A0A133ZJD6"/>
<accession>A0A133ZJD6</accession>
<dbReference type="OrthoDB" id="1922291at2"/>
<keyword evidence="3" id="KW-1185">Reference proteome</keyword>
<feature type="chain" id="PRO_5039375679" description="Lipoprotein" evidence="1">
    <location>
        <begin position="29"/>
        <end position="185"/>
    </location>
</feature>
<dbReference type="EMBL" id="LSDA01000111">
    <property type="protein sequence ID" value="KXB55562.1"/>
    <property type="molecule type" value="Genomic_DNA"/>
</dbReference>
<feature type="signal peptide" evidence="1">
    <location>
        <begin position="1"/>
        <end position="28"/>
    </location>
</feature>
<gene>
    <name evidence="2" type="ORF">HMPREF1866_02102</name>
</gene>
<proteinExistence type="predicted"/>
<reference evidence="3" key="1">
    <citation type="submission" date="2016-01" db="EMBL/GenBank/DDBJ databases">
        <authorList>
            <person name="Mitreva M."/>
            <person name="Pepin K.H."/>
            <person name="Mihindukulasuriya K.A."/>
            <person name="Fulton R."/>
            <person name="Fronick C."/>
            <person name="O'Laughlin M."/>
            <person name="Miner T."/>
            <person name="Herter B."/>
            <person name="Rosa B.A."/>
            <person name="Cordes M."/>
            <person name="Tomlinson C."/>
            <person name="Wollam A."/>
            <person name="Palsikar V.B."/>
            <person name="Mardis E.R."/>
            <person name="Wilson R.K."/>
        </authorList>
    </citation>
    <scope>NUCLEOTIDE SEQUENCE [LARGE SCALE GENOMIC DNA]</scope>
    <source>
        <strain evidence="3">DNF00896</strain>
    </source>
</reference>
<evidence type="ECO:0000313" key="2">
    <source>
        <dbReference type="EMBL" id="KXB55562.1"/>
    </source>
</evidence>
<dbReference type="PATRIC" id="fig|467210.3.peg.2080"/>
<name>A0A133ZJD6_9FIRM</name>
<protein>
    <recommendedName>
        <fullName evidence="4">Lipoprotein</fullName>
    </recommendedName>
</protein>
<evidence type="ECO:0000256" key="1">
    <source>
        <dbReference type="SAM" id="SignalP"/>
    </source>
</evidence>
<evidence type="ECO:0000313" key="3">
    <source>
        <dbReference type="Proteomes" id="UP000070394"/>
    </source>
</evidence>
<dbReference type="Proteomes" id="UP000070394">
    <property type="component" value="Unassembled WGS sequence"/>
</dbReference>
<sequence>MEGIYIMIKIKKHIVGVLSIVFALSAGACANSDIVVNKSMDSDKPVFETQKNIVLDWSQIRSDAEEQFNDKTLYPMSDYIDMAFKENENKVLLIWSLSDDISDDEALAYGNEYIRAINDYAATQDFSIKKSSETSYGGLFDKYDLEIQLFRANDIMEDSKYIVNQVIKAGTDTNLQLQNNKKGDK</sequence>
<organism evidence="2 3">
    <name type="scientific">Lachnoanaerobaculum saburreum</name>
    <dbReference type="NCBI Taxonomy" id="467210"/>
    <lineage>
        <taxon>Bacteria</taxon>
        <taxon>Bacillati</taxon>
        <taxon>Bacillota</taxon>
        <taxon>Clostridia</taxon>
        <taxon>Lachnospirales</taxon>
        <taxon>Lachnospiraceae</taxon>
        <taxon>Lachnoanaerobaculum</taxon>
    </lineage>
</organism>
<keyword evidence="1" id="KW-0732">Signal</keyword>
<comment type="caution">
    <text evidence="2">The sequence shown here is derived from an EMBL/GenBank/DDBJ whole genome shotgun (WGS) entry which is preliminary data.</text>
</comment>